<keyword evidence="13" id="KW-0418">Kinase</keyword>
<keyword evidence="5" id="KW-0288">FMN</keyword>
<dbReference type="EC" id="2.7.7.2" evidence="3"/>
<dbReference type="AlphaFoldDB" id="A0A0B8PH20"/>
<dbReference type="PANTHER" id="PTHR22749:SF6">
    <property type="entry name" value="RIBOFLAVIN KINASE"/>
    <property type="match status" value="1"/>
</dbReference>
<dbReference type="GO" id="GO:0003919">
    <property type="term" value="F:FMN adenylyltransferase activity"/>
    <property type="evidence" value="ECO:0007669"/>
    <property type="project" value="UniProtKB-EC"/>
</dbReference>
<dbReference type="UniPathway" id="UPA00277">
    <property type="reaction ID" value="UER00407"/>
</dbReference>
<comment type="pathway">
    <text evidence="1">Cofactor biosynthesis; FAD biosynthesis; FAD from FMN: step 1/1.</text>
</comment>
<dbReference type="CDD" id="cd02064">
    <property type="entry name" value="FAD_synthetase_N"/>
    <property type="match status" value="1"/>
</dbReference>
<reference evidence="13 14" key="1">
    <citation type="submission" date="2015-01" db="EMBL/GenBank/DDBJ databases">
        <title>Vibrio sp. C5 JCM 19232 whole genome shotgun sequence.</title>
        <authorList>
            <person name="Sawabe T."/>
            <person name="Meirelles P."/>
            <person name="Feng G."/>
            <person name="Sayaka M."/>
            <person name="Hattori M."/>
            <person name="Ohkuma M."/>
        </authorList>
    </citation>
    <scope>NUCLEOTIDE SEQUENCE [LARGE SCALE GENOMIC DNA]</scope>
    <source>
        <strain evidence="13 14">JCM19232</strain>
    </source>
</reference>
<name>A0A0B8PH20_9VIBR</name>
<evidence type="ECO:0000256" key="5">
    <source>
        <dbReference type="ARBA" id="ARBA00022643"/>
    </source>
</evidence>
<keyword evidence="8" id="KW-0547">Nucleotide-binding</keyword>
<dbReference type="InterPro" id="IPR015864">
    <property type="entry name" value="FAD_synthase"/>
</dbReference>
<protein>
    <recommendedName>
        <fullName evidence="3">FAD synthase</fullName>
        <ecNumber evidence="3">2.7.7.2</ecNumber>
    </recommendedName>
</protein>
<organism evidence="13 14">
    <name type="scientific">Vibrio ishigakensis</name>
    <dbReference type="NCBI Taxonomy" id="1481914"/>
    <lineage>
        <taxon>Bacteria</taxon>
        <taxon>Pseudomonadati</taxon>
        <taxon>Pseudomonadota</taxon>
        <taxon>Gammaproteobacteria</taxon>
        <taxon>Vibrionales</taxon>
        <taxon>Vibrionaceae</taxon>
        <taxon>Vibrio</taxon>
    </lineage>
</organism>
<keyword evidence="6 13" id="KW-0808">Transferase</keyword>
<dbReference type="GO" id="GO:0008531">
    <property type="term" value="F:riboflavin kinase activity"/>
    <property type="evidence" value="ECO:0007669"/>
    <property type="project" value="TreeGrafter"/>
</dbReference>
<keyword evidence="9" id="KW-0274">FAD</keyword>
<evidence type="ECO:0000256" key="6">
    <source>
        <dbReference type="ARBA" id="ARBA00022679"/>
    </source>
</evidence>
<evidence type="ECO:0000256" key="3">
    <source>
        <dbReference type="ARBA" id="ARBA00012393"/>
    </source>
</evidence>
<evidence type="ECO:0000259" key="12">
    <source>
        <dbReference type="Pfam" id="PF06574"/>
    </source>
</evidence>
<evidence type="ECO:0000256" key="9">
    <source>
        <dbReference type="ARBA" id="ARBA00022827"/>
    </source>
</evidence>
<dbReference type="Gene3D" id="3.40.50.620">
    <property type="entry name" value="HUPs"/>
    <property type="match status" value="1"/>
</dbReference>
<dbReference type="GO" id="GO:0009398">
    <property type="term" value="P:FMN biosynthetic process"/>
    <property type="evidence" value="ECO:0007669"/>
    <property type="project" value="TreeGrafter"/>
</dbReference>
<proteinExistence type="inferred from homology"/>
<dbReference type="GO" id="GO:0006747">
    <property type="term" value="P:FAD biosynthetic process"/>
    <property type="evidence" value="ECO:0007669"/>
    <property type="project" value="UniProtKB-UniPathway"/>
</dbReference>
<evidence type="ECO:0000256" key="7">
    <source>
        <dbReference type="ARBA" id="ARBA00022695"/>
    </source>
</evidence>
<keyword evidence="10" id="KW-0067">ATP-binding</keyword>
<accession>A0A0B8PH20</accession>
<reference evidence="13 14" key="2">
    <citation type="submission" date="2015-01" db="EMBL/GenBank/DDBJ databases">
        <authorList>
            <consortium name="NBRP consortium"/>
            <person name="Sawabe T."/>
            <person name="Meirelles P."/>
            <person name="Feng G."/>
            <person name="Sayaka M."/>
            <person name="Hattori M."/>
            <person name="Ohkuma M."/>
        </authorList>
    </citation>
    <scope>NUCLEOTIDE SEQUENCE [LARGE SCALE GENOMIC DNA]</scope>
    <source>
        <strain evidence="13 14">JCM19232</strain>
    </source>
</reference>
<keyword evidence="7 13" id="KW-0548">Nucleotidyltransferase</keyword>
<gene>
    <name evidence="13" type="ORF">JCM19232_2883</name>
</gene>
<evidence type="ECO:0000313" key="13">
    <source>
        <dbReference type="EMBL" id="GAM65636.1"/>
    </source>
</evidence>
<dbReference type="SUPFAM" id="SSF52374">
    <property type="entry name" value="Nucleotidylyl transferase"/>
    <property type="match status" value="1"/>
</dbReference>
<dbReference type="Pfam" id="PF06574">
    <property type="entry name" value="FAD_syn"/>
    <property type="match status" value="1"/>
</dbReference>
<dbReference type="GO" id="GO:0009231">
    <property type="term" value="P:riboflavin biosynthetic process"/>
    <property type="evidence" value="ECO:0007669"/>
    <property type="project" value="InterPro"/>
</dbReference>
<comment type="similarity">
    <text evidence="2">Belongs to the RibF family.</text>
</comment>
<feature type="domain" description="FAD synthetase" evidence="12">
    <location>
        <begin position="1"/>
        <end position="121"/>
    </location>
</feature>
<dbReference type="PANTHER" id="PTHR22749">
    <property type="entry name" value="RIBOFLAVIN KINASE/FMN ADENYLYLTRANSFERASE"/>
    <property type="match status" value="1"/>
</dbReference>
<dbReference type="Proteomes" id="UP000031670">
    <property type="component" value="Unassembled WGS sequence"/>
</dbReference>
<evidence type="ECO:0000256" key="11">
    <source>
        <dbReference type="ARBA" id="ARBA00049494"/>
    </source>
</evidence>
<dbReference type="InterPro" id="IPR014729">
    <property type="entry name" value="Rossmann-like_a/b/a_fold"/>
</dbReference>
<evidence type="ECO:0000313" key="14">
    <source>
        <dbReference type="Proteomes" id="UP000031670"/>
    </source>
</evidence>
<evidence type="ECO:0000256" key="8">
    <source>
        <dbReference type="ARBA" id="ARBA00022741"/>
    </source>
</evidence>
<evidence type="ECO:0000256" key="10">
    <source>
        <dbReference type="ARBA" id="ARBA00022840"/>
    </source>
</evidence>
<keyword evidence="4" id="KW-0285">Flavoprotein</keyword>
<comment type="catalytic activity">
    <reaction evidence="11">
        <text>FMN + ATP + H(+) = FAD + diphosphate</text>
        <dbReference type="Rhea" id="RHEA:17237"/>
        <dbReference type="ChEBI" id="CHEBI:15378"/>
        <dbReference type="ChEBI" id="CHEBI:30616"/>
        <dbReference type="ChEBI" id="CHEBI:33019"/>
        <dbReference type="ChEBI" id="CHEBI:57692"/>
        <dbReference type="ChEBI" id="CHEBI:58210"/>
        <dbReference type="EC" id="2.7.7.2"/>
    </reaction>
</comment>
<evidence type="ECO:0000256" key="1">
    <source>
        <dbReference type="ARBA" id="ARBA00004726"/>
    </source>
</evidence>
<sequence>MGHQTVLKQVKQKAKQLGLAAVVMTFEPQPLELFMRQKAPARLTRLRDKFVQLSKLDLDRLLCINFNKEFAQLPAKQFVEKLLIEQLGVKYLVVGDDFRFGKDRQGDFAFCSKRARSMVLKLSVQRAFV</sequence>
<comment type="caution">
    <text evidence="13">The sequence shown here is derived from an EMBL/GenBank/DDBJ whole genome shotgun (WGS) entry which is preliminary data.</text>
</comment>
<evidence type="ECO:0000256" key="2">
    <source>
        <dbReference type="ARBA" id="ARBA00010214"/>
    </source>
</evidence>
<evidence type="ECO:0000256" key="4">
    <source>
        <dbReference type="ARBA" id="ARBA00022630"/>
    </source>
</evidence>
<dbReference type="EMBL" id="BBSA01000022">
    <property type="protein sequence ID" value="GAM65636.1"/>
    <property type="molecule type" value="Genomic_DNA"/>
</dbReference>
<dbReference type="GO" id="GO:0005524">
    <property type="term" value="F:ATP binding"/>
    <property type="evidence" value="ECO:0007669"/>
    <property type="project" value="UniProtKB-KW"/>
</dbReference>
<dbReference type="InterPro" id="IPR023468">
    <property type="entry name" value="Riboflavin_kinase"/>
</dbReference>